<dbReference type="Gene3D" id="3.30.70.100">
    <property type="match status" value="1"/>
</dbReference>
<sequence>MSAAGFASTPKPPYYAVIFSSQRTEGDNGYGAAADRMAELAAQQPGFLGMESTRGADGFGITVAYFDTEENIRAWKRNMEHAAARQKGREVWYAHYEIRIARVERAYNFKAPQID</sequence>
<feature type="domain" description="ABM" evidence="1">
    <location>
        <begin position="14"/>
        <end position="86"/>
    </location>
</feature>
<proteinExistence type="predicted"/>
<dbReference type="InterPro" id="IPR052936">
    <property type="entry name" value="Jasmonate_Hydroxylase-like"/>
</dbReference>
<dbReference type="OrthoDB" id="9797060at2"/>
<dbReference type="SUPFAM" id="SSF54909">
    <property type="entry name" value="Dimeric alpha+beta barrel"/>
    <property type="match status" value="1"/>
</dbReference>
<dbReference type="Pfam" id="PF03992">
    <property type="entry name" value="ABM"/>
    <property type="match status" value="1"/>
</dbReference>
<dbReference type="KEGG" id="fer:FNB15_05665"/>
<organism evidence="2 3">
    <name type="scientific">Ferrovibrio terrae</name>
    <dbReference type="NCBI Taxonomy" id="2594003"/>
    <lineage>
        <taxon>Bacteria</taxon>
        <taxon>Pseudomonadati</taxon>
        <taxon>Pseudomonadota</taxon>
        <taxon>Alphaproteobacteria</taxon>
        <taxon>Rhodospirillales</taxon>
        <taxon>Rhodospirillaceae</taxon>
        <taxon>Ferrovibrio</taxon>
    </lineage>
</organism>
<dbReference type="InterPro" id="IPR011008">
    <property type="entry name" value="Dimeric_a/b-barrel"/>
</dbReference>
<evidence type="ECO:0000259" key="1">
    <source>
        <dbReference type="Pfam" id="PF03992"/>
    </source>
</evidence>
<dbReference type="GO" id="GO:0004497">
    <property type="term" value="F:monooxygenase activity"/>
    <property type="evidence" value="ECO:0007669"/>
    <property type="project" value="UniProtKB-KW"/>
</dbReference>
<dbReference type="InterPro" id="IPR007138">
    <property type="entry name" value="ABM_dom"/>
</dbReference>
<reference evidence="2 3" key="1">
    <citation type="submission" date="2019-07" db="EMBL/GenBank/DDBJ databases">
        <title>Genome sequencing for Ferrovibrio sp. K5.</title>
        <authorList>
            <person name="Park S.-J."/>
        </authorList>
    </citation>
    <scope>NUCLEOTIDE SEQUENCE [LARGE SCALE GENOMIC DNA]</scope>
    <source>
        <strain evidence="2 3">K5</strain>
    </source>
</reference>
<keyword evidence="2" id="KW-0560">Oxidoreductase</keyword>
<dbReference type="PANTHER" id="PTHR37811:SF2">
    <property type="entry name" value="ABM DOMAIN-CONTAINING PROTEIN"/>
    <property type="match status" value="1"/>
</dbReference>
<keyword evidence="2" id="KW-0503">Monooxygenase</keyword>
<gene>
    <name evidence="2" type="ORF">FNB15_05665</name>
</gene>
<dbReference type="PANTHER" id="PTHR37811">
    <property type="entry name" value="BLL5343 PROTEIN"/>
    <property type="match status" value="1"/>
</dbReference>
<dbReference type="RefSeq" id="WP_144067777.1">
    <property type="nucleotide sequence ID" value="NZ_CP041636.1"/>
</dbReference>
<dbReference type="Proteomes" id="UP000317496">
    <property type="component" value="Chromosome"/>
</dbReference>
<evidence type="ECO:0000313" key="2">
    <source>
        <dbReference type="EMBL" id="QDO96796.1"/>
    </source>
</evidence>
<protein>
    <submittedName>
        <fullName evidence="2">Antibiotic biosynthesis monooxygenase</fullName>
    </submittedName>
</protein>
<name>A0A516GZ49_9PROT</name>
<keyword evidence="3" id="KW-1185">Reference proteome</keyword>
<accession>A0A516GZ49</accession>
<dbReference type="AlphaFoldDB" id="A0A516GZ49"/>
<dbReference type="EMBL" id="CP041636">
    <property type="protein sequence ID" value="QDO96796.1"/>
    <property type="molecule type" value="Genomic_DNA"/>
</dbReference>
<evidence type="ECO:0000313" key="3">
    <source>
        <dbReference type="Proteomes" id="UP000317496"/>
    </source>
</evidence>